<dbReference type="GO" id="GO:0005319">
    <property type="term" value="F:lipid transporter activity"/>
    <property type="evidence" value="ECO:0007669"/>
    <property type="project" value="TreeGrafter"/>
</dbReference>
<keyword evidence="2" id="KW-0067">ATP-binding</keyword>
<comment type="caution">
    <text evidence="2">The sequence shown here is derived from an EMBL/GenBank/DDBJ whole genome shotgun (WGS) entry which is preliminary data.</text>
</comment>
<dbReference type="EMBL" id="REGN01011253">
    <property type="protein sequence ID" value="RMZ97691.1"/>
    <property type="molecule type" value="Genomic_DNA"/>
</dbReference>
<evidence type="ECO:0000256" key="1">
    <source>
        <dbReference type="SAM" id="Phobius"/>
    </source>
</evidence>
<dbReference type="GO" id="GO:0140359">
    <property type="term" value="F:ABC-type transporter activity"/>
    <property type="evidence" value="ECO:0007669"/>
    <property type="project" value="InterPro"/>
</dbReference>
<dbReference type="AlphaFoldDB" id="A0A3M7PF01"/>
<reference evidence="2 3" key="1">
    <citation type="journal article" date="2018" name="Sci. Rep.">
        <title>Genomic signatures of local adaptation to the degree of environmental predictability in rotifers.</title>
        <authorList>
            <person name="Franch-Gras L."/>
            <person name="Hahn C."/>
            <person name="Garcia-Roger E.M."/>
            <person name="Carmona M.J."/>
            <person name="Serra M."/>
            <person name="Gomez A."/>
        </authorList>
    </citation>
    <scope>NUCLEOTIDE SEQUENCE [LARGE SCALE GENOMIC DNA]</scope>
    <source>
        <strain evidence="2">HYR1</strain>
    </source>
</reference>
<keyword evidence="1" id="KW-0812">Transmembrane</keyword>
<evidence type="ECO:0000313" key="2">
    <source>
        <dbReference type="EMBL" id="RMZ97691.1"/>
    </source>
</evidence>
<feature type="transmembrane region" description="Helical" evidence="1">
    <location>
        <begin position="90"/>
        <end position="111"/>
    </location>
</feature>
<protein>
    <submittedName>
        <fullName evidence="2">ATP-binding cassette sub-family A member 5-like isoform X2</fullName>
    </submittedName>
</protein>
<organism evidence="2 3">
    <name type="scientific">Brachionus plicatilis</name>
    <name type="common">Marine rotifer</name>
    <name type="synonym">Brachionus muelleri</name>
    <dbReference type="NCBI Taxonomy" id="10195"/>
    <lineage>
        <taxon>Eukaryota</taxon>
        <taxon>Metazoa</taxon>
        <taxon>Spiralia</taxon>
        <taxon>Gnathifera</taxon>
        <taxon>Rotifera</taxon>
        <taxon>Eurotatoria</taxon>
        <taxon>Monogononta</taxon>
        <taxon>Pseudotrocha</taxon>
        <taxon>Ploima</taxon>
        <taxon>Brachionidae</taxon>
        <taxon>Brachionus</taxon>
    </lineage>
</organism>
<dbReference type="PANTHER" id="PTHR19229">
    <property type="entry name" value="ATP-BINDING CASSETTE TRANSPORTER SUBFAMILY A ABCA"/>
    <property type="match status" value="1"/>
</dbReference>
<dbReference type="InterPro" id="IPR027417">
    <property type="entry name" value="P-loop_NTPase"/>
</dbReference>
<feature type="non-terminal residue" evidence="2">
    <location>
        <position position="215"/>
    </location>
</feature>
<accession>A0A3M7PF01</accession>
<dbReference type="STRING" id="10195.A0A3M7PF01"/>
<evidence type="ECO:0000313" key="3">
    <source>
        <dbReference type="Proteomes" id="UP000276133"/>
    </source>
</evidence>
<dbReference type="GO" id="GO:0016020">
    <property type="term" value="C:membrane"/>
    <property type="evidence" value="ECO:0007669"/>
    <property type="project" value="InterPro"/>
</dbReference>
<sequence>MVSYRKLVFTTLRLFTIPYLVTNLSQLKSINLSNTLHLVFTIIDPIYGFVGTYSRIAQVYNYQKSLDIISNKEFTGVPFEFYFEFELFRIPLSLMFGILNIFLYGFLIYVIETKKQGVGLFDRWLKKNTLKQNVDKIQTEDLDVSKERSRVSESRTEDSPLVLDEVRKEFGTNFSALKVMKKNNHKRNEKKTAVRNLSIGFRHGEIFGLLGTNGA</sequence>
<name>A0A3M7PF01_BRAPC</name>
<gene>
    <name evidence="2" type="ORF">BpHYR1_038132</name>
</gene>
<proteinExistence type="predicted"/>
<dbReference type="Proteomes" id="UP000276133">
    <property type="component" value="Unassembled WGS sequence"/>
</dbReference>
<dbReference type="Gene3D" id="3.40.50.300">
    <property type="entry name" value="P-loop containing nucleotide triphosphate hydrolases"/>
    <property type="match status" value="1"/>
</dbReference>
<dbReference type="OrthoDB" id="8061355at2759"/>
<dbReference type="GO" id="GO:0005524">
    <property type="term" value="F:ATP binding"/>
    <property type="evidence" value="ECO:0007669"/>
    <property type="project" value="UniProtKB-KW"/>
</dbReference>
<keyword evidence="3" id="KW-1185">Reference proteome</keyword>
<keyword evidence="1" id="KW-1133">Transmembrane helix</keyword>
<keyword evidence="1" id="KW-0472">Membrane</keyword>
<keyword evidence="2" id="KW-0547">Nucleotide-binding</keyword>
<dbReference type="PANTHER" id="PTHR19229:SF209">
    <property type="entry name" value="ATP-BINDING CASSETTE SUB-FAMILY A MEMBER 5 ISOFORM X1"/>
    <property type="match status" value="1"/>
</dbReference>
<dbReference type="InterPro" id="IPR026082">
    <property type="entry name" value="ABCA"/>
</dbReference>